<dbReference type="SUPFAM" id="SSF56327">
    <property type="entry name" value="LDH C-terminal domain-like"/>
    <property type="match status" value="1"/>
</dbReference>
<feature type="binding site" evidence="3">
    <location>
        <begin position="15"/>
        <end position="20"/>
    </location>
    <ligand>
        <name>NAD(+)</name>
        <dbReference type="ChEBI" id="CHEBI:57540"/>
    </ligand>
</feature>
<dbReference type="Pfam" id="PF02866">
    <property type="entry name" value="Ldh_1_C"/>
    <property type="match status" value="1"/>
</dbReference>
<dbReference type="InterPro" id="IPR022383">
    <property type="entry name" value="Lactate/malate_DH_C"/>
</dbReference>
<feature type="binding site" evidence="3">
    <location>
        <begin position="128"/>
        <end position="130"/>
    </location>
    <ligand>
        <name>NAD(+)</name>
        <dbReference type="ChEBI" id="CHEBI:57540"/>
    </ligand>
</feature>
<dbReference type="InterPro" id="IPR015955">
    <property type="entry name" value="Lactate_DH/Glyco_Ohase_4_C"/>
</dbReference>
<dbReference type="GO" id="GO:0004459">
    <property type="term" value="F:L-lactate dehydrogenase (NAD+) activity"/>
    <property type="evidence" value="ECO:0007669"/>
    <property type="project" value="TreeGrafter"/>
</dbReference>
<dbReference type="PANTHER" id="PTHR43128:SF31">
    <property type="entry name" value="L-LACTATE DEHYDROGENASE"/>
    <property type="match status" value="1"/>
</dbReference>
<name>A0A660E2F4_9LACO</name>
<gene>
    <name evidence="7" type="ORF">MUDAN_MDHGFNIF_01461</name>
</gene>
<accession>A0A660E2F4</accession>
<dbReference type="SUPFAM" id="SSF51735">
    <property type="entry name" value="NAD(P)-binding Rossmann-fold domains"/>
    <property type="match status" value="1"/>
</dbReference>
<proteinExistence type="inferred from homology"/>
<evidence type="ECO:0000313" key="8">
    <source>
        <dbReference type="Proteomes" id="UP000289996"/>
    </source>
</evidence>
<keyword evidence="3" id="KW-0520">NAD</keyword>
<dbReference type="Gene3D" id="3.40.50.720">
    <property type="entry name" value="NAD(P)-binding Rossmann-like Domain"/>
    <property type="match status" value="1"/>
</dbReference>
<keyword evidence="8" id="KW-1185">Reference proteome</keyword>
<evidence type="ECO:0000256" key="4">
    <source>
        <dbReference type="RuleBase" id="RU003369"/>
    </source>
</evidence>
<dbReference type="GO" id="GO:0006089">
    <property type="term" value="P:lactate metabolic process"/>
    <property type="evidence" value="ECO:0007669"/>
    <property type="project" value="TreeGrafter"/>
</dbReference>
<dbReference type="EMBL" id="UYIG01000163">
    <property type="protein sequence ID" value="VDG29929.1"/>
    <property type="molecule type" value="Genomic_DNA"/>
</dbReference>
<evidence type="ECO:0000256" key="1">
    <source>
        <dbReference type="ARBA" id="ARBA00006054"/>
    </source>
</evidence>
<evidence type="ECO:0000256" key="3">
    <source>
        <dbReference type="PIRSR" id="PIRSR000102-3"/>
    </source>
</evidence>
<feature type="domain" description="Lactate/malate dehydrogenase C-terminal" evidence="6">
    <location>
        <begin position="155"/>
        <end position="310"/>
    </location>
</feature>
<dbReference type="AlphaFoldDB" id="A0A660E2F4"/>
<protein>
    <submittedName>
        <fullName evidence="7">L-lactate dehydrogenase [Lactobacillus pentosus]</fullName>
    </submittedName>
</protein>
<dbReference type="PANTHER" id="PTHR43128">
    <property type="entry name" value="L-2-HYDROXYCARBOXYLATE DEHYDROGENASE (NAD(P)(+))"/>
    <property type="match status" value="1"/>
</dbReference>
<comment type="similarity">
    <text evidence="1">Belongs to the LDH/MDH superfamily. LDH family.</text>
</comment>
<evidence type="ECO:0000259" key="6">
    <source>
        <dbReference type="Pfam" id="PF02866"/>
    </source>
</evidence>
<evidence type="ECO:0000313" key="7">
    <source>
        <dbReference type="EMBL" id="VDG29929.1"/>
    </source>
</evidence>
<dbReference type="PIRSF" id="PIRSF000102">
    <property type="entry name" value="Lac_mal_DH"/>
    <property type="match status" value="1"/>
</dbReference>
<dbReference type="InterPro" id="IPR001236">
    <property type="entry name" value="Lactate/malate_DH_N"/>
</dbReference>
<feature type="binding site" evidence="3">
    <location>
        <position position="105"/>
    </location>
    <ligand>
        <name>NAD(+)</name>
        <dbReference type="ChEBI" id="CHEBI:57540"/>
    </ligand>
</feature>
<dbReference type="Gene3D" id="3.90.110.10">
    <property type="entry name" value="Lactate dehydrogenase/glycoside hydrolase, family 4, C-terminal"/>
    <property type="match status" value="1"/>
</dbReference>
<organism evidence="7 8">
    <name type="scientific">Lactiplantibacillus mudanjiangensis</name>
    <dbReference type="NCBI Taxonomy" id="1296538"/>
    <lineage>
        <taxon>Bacteria</taxon>
        <taxon>Bacillati</taxon>
        <taxon>Bacillota</taxon>
        <taxon>Bacilli</taxon>
        <taxon>Lactobacillales</taxon>
        <taxon>Lactobacillaceae</taxon>
        <taxon>Lactiplantibacillus</taxon>
    </lineage>
</organism>
<dbReference type="CDD" id="cd05291">
    <property type="entry name" value="HicDH_like"/>
    <property type="match status" value="1"/>
</dbReference>
<dbReference type="Pfam" id="PF00056">
    <property type="entry name" value="Ldh_1_N"/>
    <property type="match status" value="1"/>
</dbReference>
<dbReference type="Proteomes" id="UP000289996">
    <property type="component" value="Unassembled WGS sequence"/>
</dbReference>
<evidence type="ECO:0000259" key="5">
    <source>
        <dbReference type="Pfam" id="PF00056"/>
    </source>
</evidence>
<keyword evidence="4" id="KW-0560">Oxidoreductase</keyword>
<evidence type="ECO:0000256" key="2">
    <source>
        <dbReference type="PIRSR" id="PIRSR000102-1"/>
    </source>
</evidence>
<sequence>MQNGANKMRKYGVIGLGQVGATVAYTLVQRGTVDELVLIDHNEALAQAQKIDLEDASPRLATSTKIILNDYSALADAEVLIIASGNIKAIDMNSSKGRFGEYDSNQAIVRDIAPKIVASGFKGILIDIMNPCDVMTDYLQRLTGFDHNRVFGTGTFLDTARMQKCVGQALHTNSKNVDGYVYGEHGNSQFVAWSTVRVNGQPIAHFQKNANLDLDQLEEDARQGAFAVMNGKHYTNFAIATCGVRLAEAVSADAQLACPVSAFDPELGTYVGMPAIIGKNGIESLIRLDLTTAEKASLAASAKFIKENVDVLPVD</sequence>
<feature type="active site" description="Proton acceptor" evidence="2">
    <location>
        <position position="185"/>
    </location>
</feature>
<dbReference type="PRINTS" id="PR00086">
    <property type="entry name" value="LLDHDRGNASE"/>
</dbReference>
<feature type="binding site" evidence="3">
    <location>
        <position position="40"/>
    </location>
    <ligand>
        <name>NAD(+)</name>
        <dbReference type="ChEBI" id="CHEBI:57540"/>
    </ligand>
</feature>
<dbReference type="InterPro" id="IPR036291">
    <property type="entry name" value="NAD(P)-bd_dom_sf"/>
</dbReference>
<feature type="domain" description="Lactate/malate dehydrogenase N-terminal" evidence="5">
    <location>
        <begin position="12"/>
        <end position="152"/>
    </location>
</feature>
<reference evidence="7 8" key="1">
    <citation type="submission" date="2018-11" db="EMBL/GenBank/DDBJ databases">
        <authorList>
            <person name="Wuyts S."/>
        </authorList>
    </citation>
    <scope>NUCLEOTIDE SEQUENCE [LARGE SCALE GENOMIC DNA]</scope>
    <source>
        <strain evidence="7">Lactobacillus mudanjiangensis AMBF249</strain>
    </source>
</reference>
<dbReference type="InterPro" id="IPR001557">
    <property type="entry name" value="L-lactate/malate_DH"/>
</dbReference>